<dbReference type="EMBL" id="ML996694">
    <property type="protein sequence ID" value="KAF2400638.1"/>
    <property type="molecule type" value="Genomic_DNA"/>
</dbReference>
<feature type="compositionally biased region" description="Pro residues" evidence="1">
    <location>
        <begin position="172"/>
        <end position="189"/>
    </location>
</feature>
<feature type="compositionally biased region" description="Basic and acidic residues" evidence="1">
    <location>
        <begin position="248"/>
        <end position="263"/>
    </location>
</feature>
<reference evidence="2" key="1">
    <citation type="journal article" date="2020" name="Stud. Mycol.">
        <title>101 Dothideomycetes genomes: a test case for predicting lifestyles and emergence of pathogens.</title>
        <authorList>
            <person name="Haridas S."/>
            <person name="Albert R."/>
            <person name="Binder M."/>
            <person name="Bloem J."/>
            <person name="Labutti K."/>
            <person name="Salamov A."/>
            <person name="Andreopoulos B."/>
            <person name="Baker S."/>
            <person name="Barry K."/>
            <person name="Bills G."/>
            <person name="Bluhm B."/>
            <person name="Cannon C."/>
            <person name="Castanera R."/>
            <person name="Culley D."/>
            <person name="Daum C."/>
            <person name="Ezra D."/>
            <person name="Gonzalez J."/>
            <person name="Henrissat B."/>
            <person name="Kuo A."/>
            <person name="Liang C."/>
            <person name="Lipzen A."/>
            <person name="Lutzoni F."/>
            <person name="Magnuson J."/>
            <person name="Mondo S."/>
            <person name="Nolan M."/>
            <person name="Ohm R."/>
            <person name="Pangilinan J."/>
            <person name="Park H.-J."/>
            <person name="Ramirez L."/>
            <person name="Alfaro M."/>
            <person name="Sun H."/>
            <person name="Tritt A."/>
            <person name="Yoshinaga Y."/>
            <person name="Zwiers L.-H."/>
            <person name="Turgeon B."/>
            <person name="Goodwin S."/>
            <person name="Spatafora J."/>
            <person name="Crous P."/>
            <person name="Grigoriev I."/>
        </authorList>
    </citation>
    <scope>NUCLEOTIDE SEQUENCE</scope>
    <source>
        <strain evidence="2">CBS 262.69</strain>
    </source>
</reference>
<evidence type="ECO:0000313" key="3">
    <source>
        <dbReference type="Proteomes" id="UP000799640"/>
    </source>
</evidence>
<feature type="compositionally biased region" description="Pro residues" evidence="1">
    <location>
        <begin position="107"/>
        <end position="117"/>
    </location>
</feature>
<feature type="compositionally biased region" description="Basic and acidic residues" evidence="1">
    <location>
        <begin position="600"/>
        <end position="609"/>
    </location>
</feature>
<feature type="compositionally biased region" description="Basic residues" evidence="1">
    <location>
        <begin position="1"/>
        <end position="12"/>
    </location>
</feature>
<dbReference type="AlphaFoldDB" id="A0A6G1HX57"/>
<feature type="region of interest" description="Disordered" evidence="1">
    <location>
        <begin position="600"/>
        <end position="645"/>
    </location>
</feature>
<accession>A0A6G1HX57</accession>
<feature type="compositionally biased region" description="Low complexity" evidence="1">
    <location>
        <begin position="127"/>
        <end position="138"/>
    </location>
</feature>
<feature type="region of interest" description="Disordered" evidence="1">
    <location>
        <begin position="500"/>
        <end position="570"/>
    </location>
</feature>
<feature type="compositionally biased region" description="Polar residues" evidence="1">
    <location>
        <begin position="31"/>
        <end position="47"/>
    </location>
</feature>
<dbReference type="Proteomes" id="UP000799640">
    <property type="component" value="Unassembled WGS sequence"/>
</dbReference>
<feature type="compositionally biased region" description="Pro residues" evidence="1">
    <location>
        <begin position="292"/>
        <end position="309"/>
    </location>
</feature>
<name>A0A6G1HX57_9PEZI</name>
<gene>
    <name evidence="2" type="ORF">EJ06DRAFT_401243</name>
</gene>
<dbReference type="OrthoDB" id="5408302at2759"/>
<proteinExistence type="predicted"/>
<sequence>MFAKLRPHHKRAGSTPTSPTPPGLPALVLPPNSSHATGSTPSGLYTSPQPPPGHFAQSSGPQAQSAQQPRDARPDTDSPNSFFYFARVPEPETPSLQPTSSIESPISPFPPTLPPIPRIASVVYDKQQAAQALQPQQQEDTSVPDRQHSFDFPFDRPRRATESSIERHNAPLPQPPEPSPGLPPPPLPPKQALEPGYGREAPYQSYTPEPQYASPPEGRMMLHANEPLRMPSNHSSHSAEWKALPDPGRVENRPPLGENRENRLMPTVSNEYRQPPFHSSEPRPQPTFSEPPRAPPPRAAPGPRYPVAPVPRTGKTKLNLLNPMSLLLRRRSAHPLEPLANDALATSKGRTPPMRDNFEVSIRGTGIHDFSAPRTRRNFSAPVEGLELERERERERSMLRPVKETGSRTPVFKENFEEDGEGARAEMLENRDFVARNSRLLGDERRDERGDKALPVVGEGLEGLPLPVPPVPPFVVSEPPPMMERMQAQMLEAPAQVTRGPLSPLMEDGPVSSLSDDAAPDTSPQDSKRKSTREPPQSRASRISHVSSHASRTSRVSQISRRSTASGEFQSAGLPAHMFSRSSRFSFQYAGVEAAAQERALEEAHTKKERERRRRYGDGDGDGDGHSGVADADAHGCGDGDAHGC</sequence>
<keyword evidence="3" id="KW-1185">Reference proteome</keyword>
<feature type="compositionally biased region" description="Basic and acidic residues" evidence="1">
    <location>
        <begin position="143"/>
        <end position="169"/>
    </location>
</feature>
<protein>
    <submittedName>
        <fullName evidence="2">Uncharacterized protein</fullName>
    </submittedName>
</protein>
<feature type="compositionally biased region" description="Polar residues" evidence="1">
    <location>
        <begin position="534"/>
        <end position="569"/>
    </location>
</feature>
<organism evidence="2 3">
    <name type="scientific">Trichodelitschia bisporula</name>
    <dbReference type="NCBI Taxonomy" id="703511"/>
    <lineage>
        <taxon>Eukaryota</taxon>
        <taxon>Fungi</taxon>
        <taxon>Dikarya</taxon>
        <taxon>Ascomycota</taxon>
        <taxon>Pezizomycotina</taxon>
        <taxon>Dothideomycetes</taxon>
        <taxon>Dothideomycetes incertae sedis</taxon>
        <taxon>Phaeotrichales</taxon>
        <taxon>Phaeotrichaceae</taxon>
        <taxon>Trichodelitschia</taxon>
    </lineage>
</organism>
<feature type="compositionally biased region" description="Basic and acidic residues" evidence="1">
    <location>
        <begin position="632"/>
        <end position="645"/>
    </location>
</feature>
<feature type="region of interest" description="Disordered" evidence="1">
    <location>
        <begin position="1"/>
        <end position="318"/>
    </location>
</feature>
<evidence type="ECO:0000313" key="2">
    <source>
        <dbReference type="EMBL" id="KAF2400638.1"/>
    </source>
</evidence>
<feature type="compositionally biased region" description="Low complexity" evidence="1">
    <location>
        <begin position="56"/>
        <end position="69"/>
    </location>
</feature>
<evidence type="ECO:0000256" key="1">
    <source>
        <dbReference type="SAM" id="MobiDB-lite"/>
    </source>
</evidence>